<feature type="domain" description="Alpha/beta hydrolase fold-3" evidence="1">
    <location>
        <begin position="25"/>
        <end position="92"/>
    </location>
</feature>
<dbReference type="SUPFAM" id="SSF53474">
    <property type="entry name" value="alpha/beta-Hydrolases"/>
    <property type="match status" value="1"/>
</dbReference>
<dbReference type="Gene3D" id="3.40.50.1820">
    <property type="entry name" value="alpha/beta hydrolase"/>
    <property type="match status" value="1"/>
</dbReference>
<keyword evidence="3" id="KW-1185">Reference proteome</keyword>
<evidence type="ECO:0000313" key="2">
    <source>
        <dbReference type="EMBL" id="KAL2797395.1"/>
    </source>
</evidence>
<dbReference type="Proteomes" id="UP001610563">
    <property type="component" value="Unassembled WGS sequence"/>
</dbReference>
<organism evidence="2 3">
    <name type="scientific">Aspergillus keveii</name>
    <dbReference type="NCBI Taxonomy" id="714993"/>
    <lineage>
        <taxon>Eukaryota</taxon>
        <taxon>Fungi</taxon>
        <taxon>Dikarya</taxon>
        <taxon>Ascomycota</taxon>
        <taxon>Pezizomycotina</taxon>
        <taxon>Eurotiomycetes</taxon>
        <taxon>Eurotiomycetidae</taxon>
        <taxon>Eurotiales</taxon>
        <taxon>Aspergillaceae</taxon>
        <taxon>Aspergillus</taxon>
        <taxon>Aspergillus subgen. Nidulantes</taxon>
    </lineage>
</organism>
<evidence type="ECO:0000259" key="1">
    <source>
        <dbReference type="Pfam" id="PF07859"/>
    </source>
</evidence>
<accession>A0ABR4GEC2</accession>
<comment type="caution">
    <text evidence="2">The sequence shown here is derived from an EMBL/GenBank/DDBJ whole genome shotgun (WGS) entry which is preliminary data.</text>
</comment>
<name>A0ABR4GEC2_9EURO</name>
<proteinExistence type="predicted"/>
<dbReference type="Pfam" id="PF07859">
    <property type="entry name" value="Abhydrolase_3"/>
    <property type="match status" value="1"/>
</dbReference>
<evidence type="ECO:0000313" key="3">
    <source>
        <dbReference type="Proteomes" id="UP001610563"/>
    </source>
</evidence>
<dbReference type="InterPro" id="IPR013094">
    <property type="entry name" value="AB_hydrolase_3"/>
</dbReference>
<sequence length="182" mass="20329">MDALPYLQKSFPTCSIWPTHPPRTDLYAEPGMLCHPLASPAASEDWSGSCPIWMAGGQEQTIDAALLVTQRASAQGVSVTHWEFEGLVHTFFFVWRGAPQSKRLLGEWGRSMLEFVGASTSGEKGRKGSRSVFVKAKGLVEVERDITRLVPFGIEELRGWMKERVRKARVPDFHKNSKGSRL</sequence>
<dbReference type="EMBL" id="JBFTWV010000019">
    <property type="protein sequence ID" value="KAL2797395.1"/>
    <property type="molecule type" value="Genomic_DNA"/>
</dbReference>
<reference evidence="2 3" key="1">
    <citation type="submission" date="2024-07" db="EMBL/GenBank/DDBJ databases">
        <title>Section-level genome sequencing and comparative genomics of Aspergillus sections Usti and Cavernicolus.</title>
        <authorList>
            <consortium name="Lawrence Berkeley National Laboratory"/>
            <person name="Nybo J.L."/>
            <person name="Vesth T.C."/>
            <person name="Theobald S."/>
            <person name="Frisvad J.C."/>
            <person name="Larsen T.O."/>
            <person name="Kjaerboelling I."/>
            <person name="Rothschild-Mancinelli K."/>
            <person name="Lyhne E.K."/>
            <person name="Kogle M.E."/>
            <person name="Barry K."/>
            <person name="Clum A."/>
            <person name="Na H."/>
            <person name="Ledsgaard L."/>
            <person name="Lin J."/>
            <person name="Lipzen A."/>
            <person name="Kuo A."/>
            <person name="Riley R."/>
            <person name="Mondo S."/>
            <person name="Labutti K."/>
            <person name="Haridas S."/>
            <person name="Pangalinan J."/>
            <person name="Salamov A.A."/>
            <person name="Simmons B.A."/>
            <person name="Magnuson J.K."/>
            <person name="Chen J."/>
            <person name="Drula E."/>
            <person name="Henrissat B."/>
            <person name="Wiebenga A."/>
            <person name="Lubbers R.J."/>
            <person name="Gomes A.C."/>
            <person name="Makela M.R."/>
            <person name="Stajich J."/>
            <person name="Grigoriev I.V."/>
            <person name="Mortensen U.H."/>
            <person name="De Vries R.P."/>
            <person name="Baker S.E."/>
            <person name="Andersen M.R."/>
        </authorList>
    </citation>
    <scope>NUCLEOTIDE SEQUENCE [LARGE SCALE GENOMIC DNA]</scope>
    <source>
        <strain evidence="2 3">CBS 209.92</strain>
    </source>
</reference>
<protein>
    <recommendedName>
        <fullName evidence="1">Alpha/beta hydrolase fold-3 domain-containing protein</fullName>
    </recommendedName>
</protein>
<gene>
    <name evidence="2" type="ORF">BJX66DRAFT_335012</name>
</gene>
<dbReference type="InterPro" id="IPR029058">
    <property type="entry name" value="AB_hydrolase_fold"/>
</dbReference>